<reference evidence="7" key="1">
    <citation type="submission" date="2016-10" db="EMBL/GenBank/DDBJ databases">
        <authorList>
            <person name="Varghese N."/>
            <person name="Submissions S."/>
        </authorList>
    </citation>
    <scope>NUCLEOTIDE SEQUENCE [LARGE SCALE GENOMIC DNA]</scope>
    <source>
        <strain evidence="7">Nm44</strain>
    </source>
</reference>
<dbReference type="GO" id="GO:0009306">
    <property type="term" value="P:protein secretion"/>
    <property type="evidence" value="ECO:0007669"/>
    <property type="project" value="InterPro"/>
</dbReference>
<dbReference type="OrthoDB" id="5288149at2"/>
<dbReference type="GO" id="GO:0097347">
    <property type="term" value="C:TAM protein secretion complex"/>
    <property type="evidence" value="ECO:0007669"/>
    <property type="project" value="TreeGrafter"/>
</dbReference>
<evidence type="ECO:0000256" key="4">
    <source>
        <dbReference type="ARBA" id="ARBA00023136"/>
    </source>
</evidence>
<sequence>MRNTEANPKQKEKRKKPWFLLFFLLLAVIVSASSIWLATTTSGLRFLLSSVSRISGEDIIFEDVNGTLRALSIKKINYTSDGLRASIDEIELQWQPRLLFSRQLVIDILAAREIEIQSLPSPESEKESLALPDNLQLPLSIILQKLEIGVLQMLTIGKETPDFTVTDITASIESDAEHHNLREISLESEFGKLSGSLQINSDKPFDLEAQATLLGSLPLTATATTEADISIHLAGNLEEIKGTLTGTSKDAHGKGNFILHPFASMPLAALHLSIDKLNPSTFLVDMPKANLSIYTDLLEDSIGKLQGNIVIKNGLPLPLDQNGLPIIEIRTQPSISIDEIQLDDILLKLAGNASISGHVNWQIAQAMGTADLKVNQLNPAVLHTRSQAAKINGYLKLTGDTATQQGLISLHDKSKALSLETNLVRTETAVNVEKITLRHHNSMLTGQGQLDLKESQSFQFESKVSQFDLASFVQAPRSNLNATLKLSGKLEPQISGVIDFNLTKSQFNKQPVVGKGRVALEDAKRIKSEFNLQIGTNQFSAKGAFGNKGDRLLLNLAAPALAQLGLEAAGDLNTKLTLADTLESPKLLIESSAKHLKISENQLSEVNVTGNLQKSAVDLAIKMANYRLDTEDYLKNFTMTLTGNQTRHKLSIETDLPRDSHFTFHTTGKLLLPAGDIDNFQWSGELEKLAATGFLPFNLLNQPALTISQKRIALELTRVAIAEGEISIFDAHWTPQQWSSRGILKGISLKPENAQLQNVEALQMGGEWDITASKQLSGHIRIAREKGDWALLLEDSPLQLGLHQLQFNARTHAGNLMADLVIRGEKIGETVASAMLPLAFKEGAWQIAKDRPLSGKMNVNIADLSWIGPTVNSSLKSNGQLSLQAKVAGTFNQPRLDGTIEGKELAIAQLDEGIDLQQGSLIARFDQTSLRINTLAFVSPHQNPPKDTNLYKIKLPKEEGRLTVTGAVDYQDERSHLNIDIDHLPVAQQPDRWIIVSGNSQVSLDKQQLTINGKLTTDAGFIKQPKAGQPHLPDDVVIIEAQSPPPDGSQKLLVNVDAALDLGKCFYLQASGLEGRLAGQLHLSSKPGKPLQAIGTITAVDTVFDAYGQHLSVQRGIVSFDGPLDDPALNVLAVRPNLPVEAGVQVTGTVRKPIVKLVSTPNVPDAEKLSWIVLGRPPDAGGTDTSLLLSAAGSILGGQGGSIAKTLGMDEFTIKQQQTTDSKSDGALSGQIGVIGKRISSRAYLSYERGLTSAAAGITKLTYNLTRNITIVSRAGEDNAIDLYYNFQLD</sequence>
<name>A0A1I4T7V3_9PROT</name>
<feature type="domain" description="Translocation and assembly module TamB C-terminal" evidence="5">
    <location>
        <begin position="957"/>
        <end position="1287"/>
    </location>
</feature>
<dbReference type="Proteomes" id="UP000183287">
    <property type="component" value="Unassembled WGS sequence"/>
</dbReference>
<accession>A0A1I4T7V3</accession>
<dbReference type="Pfam" id="PF04357">
    <property type="entry name" value="TamB"/>
    <property type="match status" value="1"/>
</dbReference>
<dbReference type="GO" id="GO:0005886">
    <property type="term" value="C:plasma membrane"/>
    <property type="evidence" value="ECO:0007669"/>
    <property type="project" value="InterPro"/>
</dbReference>
<keyword evidence="2" id="KW-0812">Transmembrane</keyword>
<keyword evidence="3" id="KW-1133">Transmembrane helix</keyword>
<dbReference type="EMBL" id="FOUB01000048">
    <property type="protein sequence ID" value="SFM72779.1"/>
    <property type="molecule type" value="Genomic_DNA"/>
</dbReference>
<dbReference type="STRING" id="44574.AAW31_12365"/>
<evidence type="ECO:0000256" key="2">
    <source>
        <dbReference type="ARBA" id="ARBA00022692"/>
    </source>
</evidence>
<proteinExistence type="predicted"/>
<protein>
    <submittedName>
        <fullName evidence="6">Translocation and assembly module TamB</fullName>
    </submittedName>
</protein>
<dbReference type="PANTHER" id="PTHR36985:SF1">
    <property type="entry name" value="TRANSLOCATION AND ASSEMBLY MODULE SUBUNIT TAMB"/>
    <property type="match status" value="1"/>
</dbReference>
<dbReference type="PANTHER" id="PTHR36985">
    <property type="entry name" value="TRANSLOCATION AND ASSEMBLY MODULE SUBUNIT TAMB"/>
    <property type="match status" value="1"/>
</dbReference>
<dbReference type="InterPro" id="IPR007452">
    <property type="entry name" value="TamB_C"/>
</dbReference>
<dbReference type="RefSeq" id="WP_083398518.1">
    <property type="nucleotide sequence ID" value="NZ_FOUB01000048.1"/>
</dbReference>
<keyword evidence="7" id="KW-1185">Reference proteome</keyword>
<comment type="subcellular location">
    <subcellularLocation>
        <location evidence="1">Membrane</location>
        <topology evidence="1">Single-pass membrane protein</topology>
    </subcellularLocation>
</comment>
<keyword evidence="4" id="KW-0472">Membrane</keyword>
<evidence type="ECO:0000256" key="3">
    <source>
        <dbReference type="ARBA" id="ARBA00022989"/>
    </source>
</evidence>
<organism evidence="6 7">
    <name type="scientific">Nitrosomonas communis</name>
    <dbReference type="NCBI Taxonomy" id="44574"/>
    <lineage>
        <taxon>Bacteria</taxon>
        <taxon>Pseudomonadati</taxon>
        <taxon>Pseudomonadota</taxon>
        <taxon>Betaproteobacteria</taxon>
        <taxon>Nitrosomonadales</taxon>
        <taxon>Nitrosomonadaceae</taxon>
        <taxon>Nitrosomonas</taxon>
    </lineage>
</organism>
<evidence type="ECO:0000259" key="5">
    <source>
        <dbReference type="Pfam" id="PF04357"/>
    </source>
</evidence>
<evidence type="ECO:0000256" key="1">
    <source>
        <dbReference type="ARBA" id="ARBA00004167"/>
    </source>
</evidence>
<evidence type="ECO:0000313" key="6">
    <source>
        <dbReference type="EMBL" id="SFM72779.1"/>
    </source>
</evidence>
<gene>
    <name evidence="6" type="ORF">SAMN05421863_10481</name>
</gene>
<evidence type="ECO:0000313" key="7">
    <source>
        <dbReference type="Proteomes" id="UP000183287"/>
    </source>
</evidence>